<dbReference type="AlphaFoldDB" id="A0A840XYU1"/>
<proteinExistence type="predicted"/>
<dbReference type="Proteomes" id="UP000562254">
    <property type="component" value="Unassembled WGS sequence"/>
</dbReference>
<gene>
    <name evidence="1" type="ORF">FHS88_003940</name>
</gene>
<dbReference type="RefSeq" id="WP_184487170.1">
    <property type="nucleotide sequence ID" value="NZ_JAAEDJ010000041.1"/>
</dbReference>
<organism evidence="1 2">
    <name type="scientific">Neoroseomonas alkaliterrae</name>
    <dbReference type="NCBI Taxonomy" id="1452450"/>
    <lineage>
        <taxon>Bacteria</taxon>
        <taxon>Pseudomonadati</taxon>
        <taxon>Pseudomonadota</taxon>
        <taxon>Alphaproteobacteria</taxon>
        <taxon>Acetobacterales</taxon>
        <taxon>Acetobacteraceae</taxon>
        <taxon>Neoroseomonas</taxon>
    </lineage>
</organism>
<dbReference type="EMBL" id="JACIJE010000017">
    <property type="protein sequence ID" value="MBB5691779.1"/>
    <property type="molecule type" value="Genomic_DNA"/>
</dbReference>
<keyword evidence="2" id="KW-1185">Reference proteome</keyword>
<reference evidence="1 2" key="1">
    <citation type="submission" date="2020-08" db="EMBL/GenBank/DDBJ databases">
        <title>Genomic Encyclopedia of Type Strains, Phase IV (KMG-IV): sequencing the most valuable type-strain genomes for metagenomic binning, comparative biology and taxonomic classification.</title>
        <authorList>
            <person name="Goeker M."/>
        </authorList>
    </citation>
    <scope>NUCLEOTIDE SEQUENCE [LARGE SCALE GENOMIC DNA]</scope>
    <source>
        <strain evidence="1 2">DSM 25895</strain>
    </source>
</reference>
<evidence type="ECO:0000313" key="1">
    <source>
        <dbReference type="EMBL" id="MBB5691779.1"/>
    </source>
</evidence>
<accession>A0A840XYU1</accession>
<name>A0A840XYU1_9PROT</name>
<evidence type="ECO:0000313" key="2">
    <source>
        <dbReference type="Proteomes" id="UP000562254"/>
    </source>
</evidence>
<protein>
    <submittedName>
        <fullName evidence="1">Uncharacterized protein</fullName>
    </submittedName>
</protein>
<sequence>MPAIFDTLALPTDRSARLLLIHPVTRAPLTDEAGEQGWIELYSWESEQAQAHRLARDNAQRKLGREFTAEEEWEDMGQMLARLTKSWHLVGLDGHAIAAPCSFDLAAGAFNATGLRWLRNAAIAFLNVSGNFFPLAGSTLSAPMAAINSG</sequence>
<comment type="caution">
    <text evidence="1">The sequence shown here is derived from an EMBL/GenBank/DDBJ whole genome shotgun (WGS) entry which is preliminary data.</text>
</comment>